<gene>
    <name evidence="2" type="ORF">CIT26_25990</name>
</gene>
<evidence type="ECO:0000313" key="2">
    <source>
        <dbReference type="EMBL" id="PAQ06579.1"/>
    </source>
</evidence>
<feature type="region of interest" description="Disordered" evidence="1">
    <location>
        <begin position="1"/>
        <end position="50"/>
    </location>
</feature>
<dbReference type="Proteomes" id="UP000216442">
    <property type="component" value="Unassembled WGS sequence"/>
</dbReference>
<organism evidence="2 3">
    <name type="scientific">Mesorhizobium temperatum</name>
    <dbReference type="NCBI Taxonomy" id="241416"/>
    <lineage>
        <taxon>Bacteria</taxon>
        <taxon>Pseudomonadati</taxon>
        <taxon>Pseudomonadota</taxon>
        <taxon>Alphaproteobacteria</taxon>
        <taxon>Hyphomicrobiales</taxon>
        <taxon>Phyllobacteriaceae</taxon>
        <taxon>Mesorhizobium</taxon>
    </lineage>
</organism>
<feature type="compositionally biased region" description="Basic and acidic residues" evidence="1">
    <location>
        <begin position="26"/>
        <end position="35"/>
    </location>
</feature>
<sequence length="112" mass="12149">MARAEHGKADLQEPKDKGPGRRRGPARADRARAREAGAGPAPNAFGGDASLPTWLSRIIINEALGRLRKGKRTNGDARNPEGQIVVFVAHVIEALSIEDPLSEPSSLHFQWH</sequence>
<comment type="caution">
    <text evidence="2">The sequence shown here is derived from an EMBL/GenBank/DDBJ whole genome shotgun (WGS) entry which is preliminary data.</text>
</comment>
<keyword evidence="3" id="KW-1185">Reference proteome</keyword>
<proteinExistence type="predicted"/>
<dbReference type="EMBL" id="NPKJ01000066">
    <property type="protein sequence ID" value="PAQ06579.1"/>
    <property type="molecule type" value="Genomic_DNA"/>
</dbReference>
<dbReference type="AlphaFoldDB" id="A0A271LEQ3"/>
<evidence type="ECO:0000313" key="3">
    <source>
        <dbReference type="Proteomes" id="UP000216442"/>
    </source>
</evidence>
<feature type="compositionally biased region" description="Low complexity" evidence="1">
    <location>
        <begin position="36"/>
        <end position="49"/>
    </location>
</feature>
<feature type="compositionally biased region" description="Basic and acidic residues" evidence="1">
    <location>
        <begin position="1"/>
        <end position="19"/>
    </location>
</feature>
<protein>
    <submittedName>
        <fullName evidence="2">Uncharacterized protein</fullName>
    </submittedName>
</protein>
<accession>A0A271LEQ3</accession>
<name>A0A271LEQ3_9HYPH</name>
<evidence type="ECO:0000256" key="1">
    <source>
        <dbReference type="SAM" id="MobiDB-lite"/>
    </source>
</evidence>
<reference evidence="2 3" key="1">
    <citation type="submission" date="2017-08" db="EMBL/GenBank/DDBJ databases">
        <title>Mesorhizobium wenxinae sp. nov., a novel rhizobial species isolated from root nodules of chickpea (Cicer arietinum L.).</title>
        <authorList>
            <person name="Zhang J."/>
        </authorList>
    </citation>
    <scope>NUCLEOTIDE SEQUENCE [LARGE SCALE GENOMIC DNA]</scope>
    <source>
        <strain evidence="2 3">SDW018</strain>
    </source>
</reference>